<gene>
    <name evidence="2" type="ORF">GCM10010185_45690</name>
</gene>
<reference evidence="2" key="2">
    <citation type="submission" date="2020-09" db="EMBL/GenBank/DDBJ databases">
        <authorList>
            <person name="Sun Q."/>
            <person name="Ohkuma M."/>
        </authorList>
    </citation>
    <scope>NUCLEOTIDE SEQUENCE</scope>
    <source>
        <strain evidence="2">JCM 3313</strain>
    </source>
</reference>
<dbReference type="InterPro" id="IPR012924">
    <property type="entry name" value="TfuA_core"/>
</dbReference>
<keyword evidence="3" id="KW-1185">Reference proteome</keyword>
<reference evidence="2" key="1">
    <citation type="journal article" date="2014" name="Int. J. Syst. Evol. Microbiol.">
        <title>Complete genome sequence of Corynebacterium casei LMG S-19264T (=DSM 44701T), isolated from a smear-ripened cheese.</title>
        <authorList>
            <consortium name="US DOE Joint Genome Institute (JGI-PGF)"/>
            <person name="Walter F."/>
            <person name="Albersmeier A."/>
            <person name="Kalinowski J."/>
            <person name="Ruckert C."/>
        </authorList>
    </citation>
    <scope>NUCLEOTIDE SEQUENCE</scope>
    <source>
        <strain evidence="2">JCM 3313</strain>
    </source>
</reference>
<organism evidence="2 3">
    <name type="scientific">Saccharothrix coeruleofusca</name>
    <dbReference type="NCBI Taxonomy" id="33919"/>
    <lineage>
        <taxon>Bacteria</taxon>
        <taxon>Bacillati</taxon>
        <taxon>Actinomycetota</taxon>
        <taxon>Actinomycetes</taxon>
        <taxon>Pseudonocardiales</taxon>
        <taxon>Pseudonocardiaceae</taxon>
        <taxon>Saccharothrix</taxon>
    </lineage>
</organism>
<evidence type="ECO:0000259" key="1">
    <source>
        <dbReference type="Pfam" id="PF07812"/>
    </source>
</evidence>
<dbReference type="Pfam" id="PF07812">
    <property type="entry name" value="TfuA"/>
    <property type="match status" value="1"/>
</dbReference>
<sequence length="437" mass="48247">MTKGTVHVYVGPTCSADELHQRFPGAVVHPPASHGDFFSADIGSGDAAVVVDGHYHHRLGLRHKEYLYALDRGVTVIGAASIGALRALELSAFGMRGVGTVYELYRAGVFDGDDAVAVAHEDEAPYSSLSVPLVNLYTAARAACAAGVLRAEDVDIVISALRREYYPTRTQARVLHVLRRTGLPEVAQWYERQVADDPHVFDQKRRDCLAAVDVAHHIVAAGAVGRVVGAEGADWKTTFLRAWANHFIGMAGDPPLARRIAYQQIFDPHYPRVWERYLEEVHRRDHRDRAERPARGLAESLSERIGAAGFPLSAARERQGWLHDFICPMPDLSDPFEVELLLGAEEPSDVETVARYLRQMREFSSRNSGPLGQEISTVLSAEASKILLCDIWGVPLKQLSREYRSRGIPNARTAVGILQPFIVGAIKERKHVRAESA</sequence>
<name>A0A918EFS0_9PSEU</name>
<dbReference type="RefSeq" id="WP_189225349.1">
    <property type="nucleotide sequence ID" value="NZ_BMRG01000010.1"/>
</dbReference>
<dbReference type="Proteomes" id="UP000639606">
    <property type="component" value="Unassembled WGS sequence"/>
</dbReference>
<evidence type="ECO:0000313" key="3">
    <source>
        <dbReference type="Proteomes" id="UP000639606"/>
    </source>
</evidence>
<dbReference type="EMBL" id="BMRG01000010">
    <property type="protein sequence ID" value="GGP67823.1"/>
    <property type="molecule type" value="Genomic_DNA"/>
</dbReference>
<dbReference type="AlphaFoldDB" id="A0A918EFS0"/>
<comment type="caution">
    <text evidence="2">The sequence shown here is derived from an EMBL/GenBank/DDBJ whole genome shotgun (WGS) entry which is preliminary data.</text>
</comment>
<accession>A0A918EFS0</accession>
<proteinExistence type="predicted"/>
<feature type="domain" description="TfuA-like core" evidence="1">
    <location>
        <begin position="52"/>
        <end position="170"/>
    </location>
</feature>
<evidence type="ECO:0000313" key="2">
    <source>
        <dbReference type="EMBL" id="GGP67823.1"/>
    </source>
</evidence>
<protein>
    <recommendedName>
        <fullName evidence="1">TfuA-like core domain-containing protein</fullName>
    </recommendedName>
</protein>